<name>A0A4Y2L0S3_ARAVE</name>
<reference evidence="2 3" key="1">
    <citation type="journal article" date="2019" name="Sci. Rep.">
        <title>Orb-weaving spider Araneus ventricosus genome elucidates the spidroin gene catalogue.</title>
        <authorList>
            <person name="Kono N."/>
            <person name="Nakamura H."/>
            <person name="Ohtoshi R."/>
            <person name="Moran D.A.P."/>
            <person name="Shinohara A."/>
            <person name="Yoshida Y."/>
            <person name="Fujiwara M."/>
            <person name="Mori M."/>
            <person name="Tomita M."/>
            <person name="Arakawa K."/>
        </authorList>
    </citation>
    <scope>NUCLEOTIDE SEQUENCE [LARGE SCALE GENOMIC DNA]</scope>
</reference>
<feature type="region of interest" description="Disordered" evidence="1">
    <location>
        <begin position="76"/>
        <end position="132"/>
    </location>
</feature>
<evidence type="ECO:0000313" key="2">
    <source>
        <dbReference type="EMBL" id="GBN08214.1"/>
    </source>
</evidence>
<keyword evidence="3" id="KW-1185">Reference proteome</keyword>
<sequence>PRTPPAITNLSNPSFPSVAPLCEEALASPDLTDFTLVKTKDNISTHQSVLKPLATPKPTSVDTELLPMAVLPPLERTVLQSRESDGDAEMSSSLSEEDALEYDISEDLEDSPAVNSPPPSSKPQKGDKYKNR</sequence>
<dbReference type="EMBL" id="BGPR01116853">
    <property type="protein sequence ID" value="GBN08214.1"/>
    <property type="molecule type" value="Genomic_DNA"/>
</dbReference>
<comment type="caution">
    <text evidence="2">The sequence shown here is derived from an EMBL/GenBank/DDBJ whole genome shotgun (WGS) entry which is preliminary data.</text>
</comment>
<evidence type="ECO:0000256" key="1">
    <source>
        <dbReference type="SAM" id="MobiDB-lite"/>
    </source>
</evidence>
<proteinExistence type="predicted"/>
<dbReference type="AlphaFoldDB" id="A0A4Y2L0S3"/>
<organism evidence="2 3">
    <name type="scientific">Araneus ventricosus</name>
    <name type="common">Orbweaver spider</name>
    <name type="synonym">Epeira ventricosa</name>
    <dbReference type="NCBI Taxonomy" id="182803"/>
    <lineage>
        <taxon>Eukaryota</taxon>
        <taxon>Metazoa</taxon>
        <taxon>Ecdysozoa</taxon>
        <taxon>Arthropoda</taxon>
        <taxon>Chelicerata</taxon>
        <taxon>Arachnida</taxon>
        <taxon>Araneae</taxon>
        <taxon>Araneomorphae</taxon>
        <taxon>Entelegynae</taxon>
        <taxon>Araneoidea</taxon>
        <taxon>Araneidae</taxon>
        <taxon>Araneus</taxon>
    </lineage>
</organism>
<feature type="non-terminal residue" evidence="2">
    <location>
        <position position="1"/>
    </location>
</feature>
<gene>
    <name evidence="2" type="ORF">AVEN_271317_1</name>
</gene>
<accession>A0A4Y2L0S3</accession>
<evidence type="ECO:0000313" key="3">
    <source>
        <dbReference type="Proteomes" id="UP000499080"/>
    </source>
</evidence>
<feature type="compositionally biased region" description="Acidic residues" evidence="1">
    <location>
        <begin position="95"/>
        <end position="110"/>
    </location>
</feature>
<dbReference type="Proteomes" id="UP000499080">
    <property type="component" value="Unassembled WGS sequence"/>
</dbReference>
<protein>
    <submittedName>
        <fullName evidence="2">Uncharacterized protein</fullName>
    </submittedName>
</protein>